<proteinExistence type="predicted"/>
<protein>
    <recommendedName>
        <fullName evidence="4">Secreted protein</fullName>
    </recommendedName>
</protein>
<organism evidence="2 3">
    <name type="scientific">Erythrobacter fulvus</name>
    <dbReference type="NCBI Taxonomy" id="2987523"/>
    <lineage>
        <taxon>Bacteria</taxon>
        <taxon>Pseudomonadati</taxon>
        <taxon>Pseudomonadota</taxon>
        <taxon>Alphaproteobacteria</taxon>
        <taxon>Sphingomonadales</taxon>
        <taxon>Erythrobacteraceae</taxon>
        <taxon>Erythrobacter/Porphyrobacter group</taxon>
        <taxon>Erythrobacter</taxon>
    </lineage>
</organism>
<reference evidence="2 3" key="1">
    <citation type="submission" date="2022-10" db="EMBL/GenBank/DDBJ databases">
        <title>Erythrobacter sp. sf7 Genome sequencing.</title>
        <authorList>
            <person name="Park S."/>
        </authorList>
    </citation>
    <scope>NUCLEOTIDE SEQUENCE [LARGE SCALE GENOMIC DNA]</scope>
    <source>
        <strain evidence="3">sf7</strain>
    </source>
</reference>
<dbReference type="Proteomes" id="UP001216558">
    <property type="component" value="Unassembled WGS sequence"/>
</dbReference>
<keyword evidence="3" id="KW-1185">Reference proteome</keyword>
<feature type="signal peptide" evidence="1">
    <location>
        <begin position="1"/>
        <end position="24"/>
    </location>
</feature>
<accession>A0ABT5JPI2</accession>
<gene>
    <name evidence="2" type="ORF">OIK40_05170</name>
</gene>
<feature type="chain" id="PRO_5047019834" description="Secreted protein" evidence="1">
    <location>
        <begin position="25"/>
        <end position="76"/>
    </location>
</feature>
<evidence type="ECO:0000313" key="3">
    <source>
        <dbReference type="Proteomes" id="UP001216558"/>
    </source>
</evidence>
<evidence type="ECO:0000256" key="1">
    <source>
        <dbReference type="SAM" id="SignalP"/>
    </source>
</evidence>
<evidence type="ECO:0000313" key="2">
    <source>
        <dbReference type="EMBL" id="MDC8754033.1"/>
    </source>
</evidence>
<keyword evidence="1" id="KW-0732">Signal</keyword>
<dbReference type="EMBL" id="JAQQXQ010000003">
    <property type="protein sequence ID" value="MDC8754033.1"/>
    <property type="molecule type" value="Genomic_DNA"/>
</dbReference>
<evidence type="ECO:0008006" key="4">
    <source>
        <dbReference type="Google" id="ProtNLM"/>
    </source>
</evidence>
<dbReference type="RefSeq" id="WP_273676775.1">
    <property type="nucleotide sequence ID" value="NZ_JAQQXQ010000003.1"/>
</dbReference>
<comment type="caution">
    <text evidence="2">The sequence shown here is derived from an EMBL/GenBank/DDBJ whole genome shotgun (WGS) entry which is preliminary data.</text>
</comment>
<name>A0ABT5JPI2_9SPHN</name>
<sequence length="76" mass="7791">MSGALPLAMMTLVPVLVGPLPAPAATITAQLCNGGTITIPVGKGGTPGDDGQCHPKGCHAGTCREKDRVEREKRKI</sequence>